<dbReference type="PANTHER" id="PTHR46656">
    <property type="entry name" value="PUTATIVE-RELATED"/>
    <property type="match status" value="1"/>
</dbReference>
<evidence type="ECO:0000313" key="2">
    <source>
        <dbReference type="EMBL" id="CAB4888006.1"/>
    </source>
</evidence>
<gene>
    <name evidence="2" type="ORF">UFOPK3376_02549</name>
</gene>
<name>A0A6J7EXU8_9ZZZZ</name>
<proteinExistence type="predicted"/>
<feature type="domain" description="Glycosyl transferase family 1" evidence="1">
    <location>
        <begin position="565"/>
        <end position="674"/>
    </location>
</feature>
<dbReference type="GO" id="GO:0016757">
    <property type="term" value="F:glycosyltransferase activity"/>
    <property type="evidence" value="ECO:0007669"/>
    <property type="project" value="InterPro"/>
</dbReference>
<dbReference type="Gene3D" id="3.40.50.2000">
    <property type="entry name" value="Glycogen Phosphorylase B"/>
    <property type="match status" value="1"/>
</dbReference>
<accession>A0A6J7EXU8</accession>
<sequence length="762" mass="82935">MSAVNCRSIVVCLMVPSGDWDLAPLVAAIAHHHPEWTLTAVWCGDPQRRPVLVPSLRTTWSDIGLGEPSGAGWNRLVVALPQRIYEWCRTAAAVQQLLDTGVEQVVVLRVGSVAVLGDISALVGSAALTLVERAPGGLPVDGLSPDEADLVQHGQHSVVVASFAGGSQPGLVWLAERLVDAHGQVGPWLDRMGSLFGAGACADARVGVSPWRVPTPTSSAVSQPMLLDFDLLDREQPWSFVLGGGPARVRLSSQPVLAAAVRDGLVQMAGTAAPIRLPGGIAIDDAIRSLMTGALHAWRTDAKPLPPEPFGPQNSAFVEWLESPYEWGAEVGRYWLELHATRADLRAAFPRPQSFDAGPLIDWANTNWRIEQRSMLVRSSAGTWNCIASIGCDPGGINVLGYLDFDQSQGHIAREIVAALEQAHVPVSPLNHHRSLGARHATTVTAAREARYATNIVVVNADQFLFVVADHGATLLEGRRTIGYWFWELEHVPETMVRAIDDIDEIWAGSRFVAEAFARVTDKPVHVVPLPIAEPQPSERDRGSFGLPDDRFVFLATFDQFSVPERKNPFGVIEAFTRAFRDGEGPLLWIKTLNGDKNWREHERLLLAASGRSDIVVWDGHLDRADQMAVLRAADCLVSLHRSEGLGLHCAEAMWLGKPVIATRYSGNLDFMDDDCAALIDYQLVPVRHGGGIYPPVAVWAEPDTEQAAAWMRRLVGDRELGAHMGARARARMEAQPTLADTGRLMASLAGVRVREGDESWD</sequence>
<evidence type="ECO:0000259" key="1">
    <source>
        <dbReference type="Pfam" id="PF00534"/>
    </source>
</evidence>
<dbReference type="EMBL" id="CAFBLP010000086">
    <property type="protein sequence ID" value="CAB4888006.1"/>
    <property type="molecule type" value="Genomic_DNA"/>
</dbReference>
<reference evidence="2" key="1">
    <citation type="submission" date="2020-05" db="EMBL/GenBank/DDBJ databases">
        <authorList>
            <person name="Chiriac C."/>
            <person name="Salcher M."/>
            <person name="Ghai R."/>
            <person name="Kavagutti S V."/>
        </authorList>
    </citation>
    <scope>NUCLEOTIDE SEQUENCE</scope>
</reference>
<organism evidence="2">
    <name type="scientific">freshwater metagenome</name>
    <dbReference type="NCBI Taxonomy" id="449393"/>
    <lineage>
        <taxon>unclassified sequences</taxon>
        <taxon>metagenomes</taxon>
        <taxon>ecological metagenomes</taxon>
    </lineage>
</organism>
<dbReference type="SUPFAM" id="SSF53756">
    <property type="entry name" value="UDP-Glycosyltransferase/glycogen phosphorylase"/>
    <property type="match status" value="1"/>
</dbReference>
<protein>
    <submittedName>
        <fullName evidence="2">Unannotated protein</fullName>
    </submittedName>
</protein>
<dbReference type="CDD" id="cd03801">
    <property type="entry name" value="GT4_PimA-like"/>
    <property type="match status" value="1"/>
</dbReference>
<dbReference type="PANTHER" id="PTHR46656:SF3">
    <property type="entry name" value="PUTATIVE-RELATED"/>
    <property type="match status" value="1"/>
</dbReference>
<dbReference type="InterPro" id="IPR001296">
    <property type="entry name" value="Glyco_trans_1"/>
</dbReference>
<dbReference type="Pfam" id="PF00534">
    <property type="entry name" value="Glycos_transf_1"/>
    <property type="match status" value="1"/>
</dbReference>
<dbReference type="AlphaFoldDB" id="A0A6J7EXU8"/>